<dbReference type="PANTHER" id="PTHR43272:SF33">
    <property type="entry name" value="AMP-BINDING DOMAIN-CONTAINING PROTEIN-RELATED"/>
    <property type="match status" value="1"/>
</dbReference>
<dbReference type="Gene3D" id="3.30.300.30">
    <property type="match status" value="1"/>
</dbReference>
<evidence type="ECO:0000259" key="4">
    <source>
        <dbReference type="Pfam" id="PF00501"/>
    </source>
</evidence>
<dbReference type="InterPro" id="IPR045851">
    <property type="entry name" value="AMP-bd_C_sf"/>
</dbReference>
<evidence type="ECO:0000256" key="2">
    <source>
        <dbReference type="ARBA" id="ARBA00022840"/>
    </source>
</evidence>
<dbReference type="Proteomes" id="UP000831327">
    <property type="component" value="Chromosome"/>
</dbReference>
<dbReference type="Gene3D" id="3.40.50.12780">
    <property type="entry name" value="N-terminal domain of ligase-like"/>
    <property type="match status" value="1"/>
</dbReference>
<dbReference type="RefSeq" id="WP_255751345.1">
    <property type="nucleotide sequence ID" value="NZ_AP025637.1"/>
</dbReference>
<sequence length="229" mass="24400">MVSGGARLDPDLSGFFMALGLPVLQGYGQTEAGPVVSVNLPWDNNRTTVGPPLKGVALRIAEDGEVLVQGALVMTGYWNNPEATAAALKPIGGAPGDWLHTGDVGVIEDDRLRITDRKRDFIKTLGGDMVSPAKIEALLMAEPEIHQALVAGEGKPALVALIVPTDGMEAKIGDAVRRVNGKLPTIERIRHFAPTDPFTIENGLLTPTMKVKRRVAIETRREAIDALSG</sequence>
<keyword evidence="6" id="KW-1185">Reference proteome</keyword>
<evidence type="ECO:0000313" key="6">
    <source>
        <dbReference type="Proteomes" id="UP000831327"/>
    </source>
</evidence>
<dbReference type="Pfam" id="PF00501">
    <property type="entry name" value="AMP-binding"/>
    <property type="match status" value="1"/>
</dbReference>
<dbReference type="SUPFAM" id="SSF56801">
    <property type="entry name" value="Acetyl-CoA synthetase-like"/>
    <property type="match status" value="1"/>
</dbReference>
<dbReference type="Pfam" id="PF23562">
    <property type="entry name" value="AMP-binding_C_3"/>
    <property type="match status" value="1"/>
</dbReference>
<gene>
    <name evidence="5" type="ORF">Rmf_28200</name>
</gene>
<comment type="catalytic activity">
    <reaction evidence="3">
        <text>a long-chain fatty acid + ATP + CoA = a long-chain fatty acyl-CoA + AMP + diphosphate</text>
        <dbReference type="Rhea" id="RHEA:15421"/>
        <dbReference type="ChEBI" id="CHEBI:30616"/>
        <dbReference type="ChEBI" id="CHEBI:33019"/>
        <dbReference type="ChEBI" id="CHEBI:57287"/>
        <dbReference type="ChEBI" id="CHEBI:57560"/>
        <dbReference type="ChEBI" id="CHEBI:83139"/>
        <dbReference type="ChEBI" id="CHEBI:456215"/>
        <dbReference type="EC" id="6.2.1.3"/>
    </reaction>
    <physiologicalReaction direction="left-to-right" evidence="3">
        <dbReference type="Rhea" id="RHEA:15422"/>
    </physiologicalReaction>
</comment>
<evidence type="ECO:0000256" key="3">
    <source>
        <dbReference type="ARBA" id="ARBA00024484"/>
    </source>
</evidence>
<feature type="domain" description="AMP-dependent synthetase/ligase" evidence="4">
    <location>
        <begin position="1"/>
        <end position="78"/>
    </location>
</feature>
<dbReference type="EMBL" id="AP025637">
    <property type="protein sequence ID" value="BDG72891.1"/>
    <property type="molecule type" value="Genomic_DNA"/>
</dbReference>
<accession>A0ABN6P3B4</accession>
<evidence type="ECO:0000256" key="1">
    <source>
        <dbReference type="ARBA" id="ARBA00022741"/>
    </source>
</evidence>
<dbReference type="PANTHER" id="PTHR43272">
    <property type="entry name" value="LONG-CHAIN-FATTY-ACID--COA LIGASE"/>
    <property type="match status" value="1"/>
</dbReference>
<evidence type="ECO:0000313" key="5">
    <source>
        <dbReference type="EMBL" id="BDG72891.1"/>
    </source>
</evidence>
<name>A0ABN6P3B4_9PROT</name>
<proteinExistence type="predicted"/>
<keyword evidence="1" id="KW-0547">Nucleotide-binding</keyword>
<keyword evidence="2" id="KW-0067">ATP-binding</keyword>
<protein>
    <recommendedName>
        <fullName evidence="4">AMP-dependent synthetase/ligase domain-containing protein</fullName>
    </recommendedName>
</protein>
<dbReference type="InterPro" id="IPR042099">
    <property type="entry name" value="ANL_N_sf"/>
</dbReference>
<organism evidence="5 6">
    <name type="scientific">Roseomonas fluvialis</name>
    <dbReference type="NCBI Taxonomy" id="1750527"/>
    <lineage>
        <taxon>Bacteria</taxon>
        <taxon>Pseudomonadati</taxon>
        <taxon>Pseudomonadota</taxon>
        <taxon>Alphaproteobacteria</taxon>
        <taxon>Acetobacterales</taxon>
        <taxon>Roseomonadaceae</taxon>
        <taxon>Roseomonas</taxon>
    </lineage>
</organism>
<dbReference type="InterPro" id="IPR000873">
    <property type="entry name" value="AMP-dep_synth/lig_dom"/>
</dbReference>
<reference evidence="5 6" key="1">
    <citation type="journal article" date="2016" name="Microbes Environ.">
        <title>Phylogenetically diverse aerobic anoxygenic phototrophic bacteria isolated from epilithic biofilms in Tama river, Japan.</title>
        <authorList>
            <person name="Hirose S."/>
            <person name="Matsuura K."/>
            <person name="Haruta S."/>
        </authorList>
    </citation>
    <scope>NUCLEOTIDE SEQUENCE [LARGE SCALE GENOMIC DNA]</scope>
    <source>
        <strain evidence="5 6">S08</strain>
    </source>
</reference>